<keyword evidence="3" id="KW-0808">Transferase</keyword>
<gene>
    <name evidence="3" type="ORF">SAMN05660691_01235</name>
</gene>
<evidence type="ECO:0000259" key="1">
    <source>
        <dbReference type="Pfam" id="PF00534"/>
    </source>
</evidence>
<dbReference type="RefSeq" id="WP_218141315.1">
    <property type="nucleotide sequence ID" value="NZ_FNXF01000003.1"/>
</dbReference>
<dbReference type="SUPFAM" id="SSF53756">
    <property type="entry name" value="UDP-Glycosyltransferase/glycogen phosphorylase"/>
    <property type="match status" value="1"/>
</dbReference>
<dbReference type="STRING" id="173990.SAMN05660691_01235"/>
<dbReference type="PANTHER" id="PTHR45947:SF3">
    <property type="entry name" value="SULFOQUINOVOSYL TRANSFERASE SQD2"/>
    <property type="match status" value="1"/>
</dbReference>
<name>A0A1H6KND6_9GAMM</name>
<dbReference type="PANTHER" id="PTHR45947">
    <property type="entry name" value="SULFOQUINOVOSYL TRANSFERASE SQD2"/>
    <property type="match status" value="1"/>
</dbReference>
<dbReference type="InterPro" id="IPR001296">
    <property type="entry name" value="Glyco_trans_1"/>
</dbReference>
<proteinExistence type="predicted"/>
<sequence length="351" mass="40106">MQAANSNILIISNMGPKPSSPFQGKFVHNQVWALAAFHPAYHYMRWHSDSLLNKLLKYPVFLLDFIWRFILTRRRFDIVHVHFFYPTIWLALLYKAVRNRKVKIVVTCHGSDIYKYQPPGKAYRWCARKVDQWIFASKALAQHFTLPTKRAVVLPAGISELFRQVEPLSWQQKTIDILYVGSLDQNKGMDRLLALLPAISDKKVVIAGSGPWLDKLQSAARQFPNVLVVGAKDSLALKQLYSQARCFVSLSRHEAFGLVMAEAMACYTPVIATQTDGASEQIKALSNGILISQQETEQQLVVAFTHAIERMWQQSPAEYQRMQQQARATAEQYLLGQVVNELQQLYQEILL</sequence>
<dbReference type="InterPro" id="IPR050194">
    <property type="entry name" value="Glycosyltransferase_grp1"/>
</dbReference>
<dbReference type="CDD" id="cd03801">
    <property type="entry name" value="GT4_PimA-like"/>
    <property type="match status" value="1"/>
</dbReference>
<dbReference type="InterPro" id="IPR028098">
    <property type="entry name" value="Glyco_trans_4-like_N"/>
</dbReference>
<feature type="domain" description="Glycosyl transferase family 1" evidence="1">
    <location>
        <begin position="168"/>
        <end position="327"/>
    </location>
</feature>
<organism evidence="3 4">
    <name type="scientific">Rheinheimera pacifica</name>
    <dbReference type="NCBI Taxonomy" id="173990"/>
    <lineage>
        <taxon>Bacteria</taxon>
        <taxon>Pseudomonadati</taxon>
        <taxon>Pseudomonadota</taxon>
        <taxon>Gammaproteobacteria</taxon>
        <taxon>Chromatiales</taxon>
        <taxon>Chromatiaceae</taxon>
        <taxon>Rheinheimera</taxon>
    </lineage>
</organism>
<dbReference type="AlphaFoldDB" id="A0A1H6KND6"/>
<dbReference type="EMBL" id="FNXF01000003">
    <property type="protein sequence ID" value="SEH74970.1"/>
    <property type="molecule type" value="Genomic_DNA"/>
</dbReference>
<dbReference type="GO" id="GO:0016757">
    <property type="term" value="F:glycosyltransferase activity"/>
    <property type="evidence" value="ECO:0007669"/>
    <property type="project" value="InterPro"/>
</dbReference>
<protein>
    <submittedName>
        <fullName evidence="3">Glycosyltransferase involved in cell wall bisynthesis</fullName>
    </submittedName>
</protein>
<evidence type="ECO:0000313" key="3">
    <source>
        <dbReference type="EMBL" id="SEH74970.1"/>
    </source>
</evidence>
<keyword evidence="4" id="KW-1185">Reference proteome</keyword>
<evidence type="ECO:0000313" key="4">
    <source>
        <dbReference type="Proteomes" id="UP000199371"/>
    </source>
</evidence>
<dbReference type="Gene3D" id="3.40.50.2000">
    <property type="entry name" value="Glycogen Phosphorylase B"/>
    <property type="match status" value="2"/>
</dbReference>
<accession>A0A1H6KND6</accession>
<feature type="domain" description="Glycosyltransferase subfamily 4-like N-terminal" evidence="2">
    <location>
        <begin position="60"/>
        <end position="158"/>
    </location>
</feature>
<dbReference type="Pfam" id="PF00534">
    <property type="entry name" value="Glycos_transf_1"/>
    <property type="match status" value="1"/>
</dbReference>
<dbReference type="Proteomes" id="UP000199371">
    <property type="component" value="Unassembled WGS sequence"/>
</dbReference>
<dbReference type="Pfam" id="PF13439">
    <property type="entry name" value="Glyco_transf_4"/>
    <property type="match status" value="1"/>
</dbReference>
<evidence type="ECO:0000259" key="2">
    <source>
        <dbReference type="Pfam" id="PF13439"/>
    </source>
</evidence>
<reference evidence="4" key="1">
    <citation type="submission" date="2016-10" db="EMBL/GenBank/DDBJ databases">
        <authorList>
            <person name="Varghese N."/>
            <person name="Submissions S."/>
        </authorList>
    </citation>
    <scope>NUCLEOTIDE SEQUENCE [LARGE SCALE GENOMIC DNA]</scope>
    <source>
        <strain evidence="4">DSM 17616</strain>
    </source>
</reference>